<accession>A0A7C1FNI6</accession>
<proteinExistence type="predicted"/>
<dbReference type="GO" id="GO:0019171">
    <property type="term" value="F:(3R)-hydroxyacyl-[acyl-carrier-protein] dehydratase activity"/>
    <property type="evidence" value="ECO:0007669"/>
    <property type="project" value="TreeGrafter"/>
</dbReference>
<keyword evidence="1" id="KW-0456">Lyase</keyword>
<dbReference type="GO" id="GO:0006633">
    <property type="term" value="P:fatty acid biosynthetic process"/>
    <property type="evidence" value="ECO:0007669"/>
    <property type="project" value="TreeGrafter"/>
</dbReference>
<evidence type="ECO:0000313" key="3">
    <source>
        <dbReference type="EMBL" id="HDX33353.1"/>
    </source>
</evidence>
<dbReference type="PANTHER" id="PTHR43437">
    <property type="entry name" value="HYDROXYACYL-THIOESTER DEHYDRATASE TYPE 2, MITOCHONDRIAL-RELATED"/>
    <property type="match status" value="1"/>
</dbReference>
<dbReference type="InterPro" id="IPR029069">
    <property type="entry name" value="HotDog_dom_sf"/>
</dbReference>
<dbReference type="PANTHER" id="PTHR43437:SF3">
    <property type="entry name" value="HYDROXYACYL-THIOESTER DEHYDRATASE TYPE 2, MITOCHONDRIAL"/>
    <property type="match status" value="1"/>
</dbReference>
<gene>
    <name evidence="3" type="ORF">ENQ20_18000</name>
</gene>
<dbReference type="InterPro" id="IPR002539">
    <property type="entry name" value="MaoC-like_dom"/>
</dbReference>
<comment type="caution">
    <text evidence="3">The sequence shown here is derived from an EMBL/GenBank/DDBJ whole genome shotgun (WGS) entry which is preliminary data.</text>
</comment>
<organism evidence="3">
    <name type="scientific">Caldilinea aerophila</name>
    <dbReference type="NCBI Taxonomy" id="133453"/>
    <lineage>
        <taxon>Bacteria</taxon>
        <taxon>Bacillati</taxon>
        <taxon>Chloroflexota</taxon>
        <taxon>Caldilineae</taxon>
        <taxon>Caldilineales</taxon>
        <taxon>Caldilineaceae</taxon>
        <taxon>Caldilinea</taxon>
    </lineage>
</organism>
<dbReference type="InterPro" id="IPR050965">
    <property type="entry name" value="UPF0336/Enoyl-CoA_hydratase"/>
</dbReference>
<dbReference type="AlphaFoldDB" id="A0A7C1FNI6"/>
<dbReference type="Pfam" id="PF01575">
    <property type="entry name" value="MaoC_dehydratas"/>
    <property type="match status" value="1"/>
</dbReference>
<sequence>MRTFRIGESASLTRTITEDDVIAFARLTGDTNPLHLDDGYARTTRFGQRIVQGLLTAGLISAVLGTALPGSGAIYLEQSLQFLKPVYPGDTVTAKATVTTYREDKGIVTLRTDCMNQHGEQVISGEAVLLVK</sequence>
<dbReference type="SUPFAM" id="SSF54637">
    <property type="entry name" value="Thioesterase/thiol ester dehydrase-isomerase"/>
    <property type="match status" value="1"/>
</dbReference>
<dbReference type="FunFam" id="3.10.129.10:FF:000042">
    <property type="entry name" value="MaoC domain protein dehydratase"/>
    <property type="match status" value="1"/>
</dbReference>
<feature type="domain" description="MaoC-like" evidence="2">
    <location>
        <begin position="11"/>
        <end position="106"/>
    </location>
</feature>
<dbReference type="EMBL" id="DSMG01000190">
    <property type="protein sequence ID" value="HDX33353.1"/>
    <property type="molecule type" value="Genomic_DNA"/>
</dbReference>
<dbReference type="Gene3D" id="3.10.129.10">
    <property type="entry name" value="Hotdog Thioesterase"/>
    <property type="match status" value="1"/>
</dbReference>
<reference evidence="3" key="1">
    <citation type="journal article" date="2020" name="mSystems">
        <title>Genome- and Community-Level Interaction Insights into Carbon Utilization and Element Cycling Functions of Hydrothermarchaeota in Hydrothermal Sediment.</title>
        <authorList>
            <person name="Zhou Z."/>
            <person name="Liu Y."/>
            <person name="Xu W."/>
            <person name="Pan J."/>
            <person name="Luo Z.H."/>
            <person name="Li M."/>
        </authorList>
    </citation>
    <scope>NUCLEOTIDE SEQUENCE [LARGE SCALE GENOMIC DNA]</scope>
    <source>
        <strain evidence="3">SpSt-289</strain>
    </source>
</reference>
<evidence type="ECO:0000256" key="1">
    <source>
        <dbReference type="ARBA" id="ARBA00023239"/>
    </source>
</evidence>
<dbReference type="CDD" id="cd03449">
    <property type="entry name" value="R_hydratase"/>
    <property type="match status" value="1"/>
</dbReference>
<protein>
    <submittedName>
        <fullName evidence="3">MaoC family dehydratase</fullName>
    </submittedName>
</protein>
<evidence type="ECO:0000259" key="2">
    <source>
        <dbReference type="Pfam" id="PF01575"/>
    </source>
</evidence>
<name>A0A7C1FNI6_9CHLR</name>